<evidence type="ECO:0000313" key="4">
    <source>
        <dbReference type="Proteomes" id="UP000001492"/>
    </source>
</evidence>
<dbReference type="HOGENOM" id="CLU_108008_1_1_5"/>
<dbReference type="OrthoDB" id="7189296at2"/>
<feature type="transmembrane region" description="Helical" evidence="1">
    <location>
        <begin position="20"/>
        <end position="38"/>
    </location>
</feature>
<dbReference type="KEGG" id="aex:Astex_0430"/>
<proteinExistence type="predicted"/>
<keyword evidence="1" id="KW-0472">Membrane</keyword>
<gene>
    <name evidence="3" type="ordered locus">Astex_0430</name>
</gene>
<dbReference type="eggNOG" id="COG4961">
    <property type="taxonomic scope" value="Bacteria"/>
</dbReference>
<evidence type="ECO:0000259" key="2">
    <source>
        <dbReference type="Pfam" id="PF07811"/>
    </source>
</evidence>
<dbReference type="STRING" id="573065.Astex_0430"/>
<sequence>MLRRLRQTLHIGLRARNGTAAVEFALIAPILIVIYWGLADLSLGIMANRKTAHLAATMGDLVAQSESLTQANVSDIFEIGTSILEPFPAGTSLQMRISSVTRNKTTGVIAADWTPAPSKNWKGTTTVDTKGLTTDQLPAGETLIITEVIYDFTPPIGKFLPVQTTFKSTTYHHPRSGAVIPLKP</sequence>
<keyword evidence="1" id="KW-0812">Transmembrane</keyword>
<keyword evidence="1" id="KW-1133">Transmembrane helix</keyword>
<feature type="domain" description="TadE-like" evidence="2">
    <location>
        <begin position="18"/>
        <end position="55"/>
    </location>
</feature>
<dbReference type="EMBL" id="CP002395">
    <property type="protein sequence ID" value="ADU12125.1"/>
    <property type="molecule type" value="Genomic_DNA"/>
</dbReference>
<dbReference type="AlphaFoldDB" id="E8RQ68"/>
<dbReference type="Proteomes" id="UP000001492">
    <property type="component" value="Chromosome 1"/>
</dbReference>
<accession>E8RQ68</accession>
<dbReference type="Pfam" id="PF07811">
    <property type="entry name" value="TadE"/>
    <property type="match status" value="1"/>
</dbReference>
<dbReference type="InterPro" id="IPR012495">
    <property type="entry name" value="TadE-like_dom"/>
</dbReference>
<dbReference type="RefSeq" id="WP_013477959.1">
    <property type="nucleotide sequence ID" value="NC_014816.1"/>
</dbReference>
<evidence type="ECO:0000313" key="3">
    <source>
        <dbReference type="EMBL" id="ADU12125.1"/>
    </source>
</evidence>
<evidence type="ECO:0000256" key="1">
    <source>
        <dbReference type="SAM" id="Phobius"/>
    </source>
</evidence>
<keyword evidence="4" id="KW-1185">Reference proteome</keyword>
<reference evidence="4" key="1">
    <citation type="submission" date="2010-12" db="EMBL/GenBank/DDBJ databases">
        <title>Complete sequence of chromosome 1 of Asticcacaulis excentricus CB 48.</title>
        <authorList>
            <consortium name="US DOE Joint Genome Institute"/>
            <person name="Lucas S."/>
            <person name="Copeland A."/>
            <person name="Lapidus A."/>
            <person name="Cheng J.-F."/>
            <person name="Bruce D."/>
            <person name="Goodwin L."/>
            <person name="Pitluck S."/>
            <person name="Teshima H."/>
            <person name="Davenport K."/>
            <person name="Detter J.C."/>
            <person name="Han C."/>
            <person name="Tapia R."/>
            <person name="Land M."/>
            <person name="Hauser L."/>
            <person name="Jeffries C."/>
            <person name="Kyrpides N."/>
            <person name="Ivanova N."/>
            <person name="Ovchinnikova G."/>
            <person name="Brun Y.V."/>
            <person name="Woyke T."/>
        </authorList>
    </citation>
    <scope>NUCLEOTIDE SEQUENCE [LARGE SCALE GENOMIC DNA]</scope>
    <source>
        <strain evidence="4">ATCC 15261 / DSM 4724 / KCTC 12464 / NCIMB 9791 / VKM B-1370 / CB 48</strain>
    </source>
</reference>
<protein>
    <submittedName>
        <fullName evidence="3">TadE family protein</fullName>
    </submittedName>
</protein>
<organism evidence="3 4">
    <name type="scientific">Asticcacaulis excentricus (strain ATCC 15261 / DSM 4724 / KCTC 12464 / NCIMB 9791 / VKM B-1370 / CB 48)</name>
    <dbReference type="NCBI Taxonomy" id="573065"/>
    <lineage>
        <taxon>Bacteria</taxon>
        <taxon>Pseudomonadati</taxon>
        <taxon>Pseudomonadota</taxon>
        <taxon>Alphaproteobacteria</taxon>
        <taxon>Caulobacterales</taxon>
        <taxon>Caulobacteraceae</taxon>
        <taxon>Asticcacaulis</taxon>
    </lineage>
</organism>
<name>E8RQ68_ASTEC</name>